<evidence type="ECO:0008006" key="3">
    <source>
        <dbReference type="Google" id="ProtNLM"/>
    </source>
</evidence>
<sequence>MSDPLSVAGTAVGVASLGIQVCQSLVWYLQTVRGRKHDIAEHLREVQSLVSIFNSINGILPKLEQRSLPGSSAIRTCLHHSEGKLLELEEVLNNLRGSPHPKSSASKIRDAARIVIYPFRDGKVTSLRDSVQSLLDNLNLAIVSTSLESNVTHGELVQRLGTDWQGQHNDLITLVQNNSNELTSVERLINDNLSEIKERLAQTELNVHDLSQDVTAKLTVIGSSTLGTEVAMKQILQNHEMQMDVLSRMGLQISQIREDIHRERNSSPLVACADGAELQRRPCRKARVKAPGFKSSICTCIRQTQSSKLSYSLWNFKFQLEQHSVGKHNRGCKLYGVDENTRRTVTAQLPLKLMWWSRQVTLTSFEYAVGTSSPGLSVHYRNVVPRRYSPVHKAITEMEDWIYEATIDGSFSNVKVVSAFQSLEHTILSLYKDKEASPFDRDEDGASHFKMFLQICVPRRTGEDARPLWLLWGSEVLRIFQLLNSLTYSDDEVLVRLLAMDISPIGRAILFQSLVDLEHCISRYPESLTEPVLGLSTVQLSLRWPQGLRRLLETKAIDCIDYGPHEAEAPLFLAAKYGLSQSVAILINAGCHFDLAHIPMVHANCVHHVAAELARRRQTLFIYTQQRLRILKHIDPSDVDEADRRAPSFCQALDEAGVSVPTVLRVEANYISVYHCPSVIAKSFHVFLRHGFRGYNSHDRIGLTPIMKRSLCSVFDYGSRPALEDFLWLKEQGSFDQTPKDPLTIGLNLHATGGHYIAANFAADISSDEYNFVPYTDGYNDISFMFTWLEKLADGLTELSKSRAAFAYLFNGNGDLDINHGGTVDLFLEVLRLLTFETLEMAHTCCFVKPMDPEMLFAGCKLAQRPSQSGNASSDSNMEYPNLQLILNRDPEEVARVRSDQREQQKARELEALMEESSRLVHGLNPYCGEFVPFLWGYWRKRISKLFGVNHDIIDKMENLLVNVETYALPERARLFLGEKFDLLADSDAESPGDWDEWRLSANGIKLMNLHLLKNLILSAQGKEVASIKLSSAQFQW</sequence>
<keyword evidence="2" id="KW-1185">Reference proteome</keyword>
<evidence type="ECO:0000313" key="1">
    <source>
        <dbReference type="EMBL" id="KAF4453929.1"/>
    </source>
</evidence>
<organism evidence="1 2">
    <name type="scientific">Fusarium austroafricanum</name>
    <dbReference type="NCBI Taxonomy" id="2364996"/>
    <lineage>
        <taxon>Eukaryota</taxon>
        <taxon>Fungi</taxon>
        <taxon>Dikarya</taxon>
        <taxon>Ascomycota</taxon>
        <taxon>Pezizomycotina</taxon>
        <taxon>Sordariomycetes</taxon>
        <taxon>Hypocreomycetidae</taxon>
        <taxon>Hypocreales</taxon>
        <taxon>Nectriaceae</taxon>
        <taxon>Fusarium</taxon>
        <taxon>Fusarium concolor species complex</taxon>
    </lineage>
</organism>
<reference evidence="1" key="1">
    <citation type="submission" date="2020-01" db="EMBL/GenBank/DDBJ databases">
        <title>Identification and distribution of gene clusters putatively required for synthesis of sphingolipid metabolism inhibitors in phylogenetically diverse species of the filamentous fungus Fusarium.</title>
        <authorList>
            <person name="Kim H.-S."/>
            <person name="Busman M."/>
            <person name="Brown D.W."/>
            <person name="Divon H."/>
            <person name="Uhlig S."/>
            <person name="Proctor R.H."/>
        </authorList>
    </citation>
    <scope>NUCLEOTIDE SEQUENCE</scope>
    <source>
        <strain evidence="1">NRRL 53441</strain>
    </source>
</reference>
<comment type="caution">
    <text evidence="1">The sequence shown here is derived from an EMBL/GenBank/DDBJ whole genome shotgun (WGS) entry which is preliminary data.</text>
</comment>
<name>A0A8H4NWN1_9HYPO</name>
<evidence type="ECO:0000313" key="2">
    <source>
        <dbReference type="Proteomes" id="UP000605986"/>
    </source>
</evidence>
<accession>A0A8H4NWN1</accession>
<proteinExistence type="predicted"/>
<dbReference type="Proteomes" id="UP000605986">
    <property type="component" value="Unassembled WGS sequence"/>
</dbReference>
<dbReference type="EMBL" id="JAADJG010000139">
    <property type="protein sequence ID" value="KAF4453929.1"/>
    <property type="molecule type" value="Genomic_DNA"/>
</dbReference>
<dbReference type="OrthoDB" id="1577640at2759"/>
<dbReference type="AlphaFoldDB" id="A0A8H4NWN1"/>
<gene>
    <name evidence="1" type="ORF">F53441_3454</name>
</gene>
<protein>
    <recommendedName>
        <fullName evidence="3">Fungal N-terminal domain-containing protein</fullName>
    </recommendedName>
</protein>